<accession>A0A0J8GCU3</accession>
<feature type="domain" description="VanZ-like" evidence="2">
    <location>
        <begin position="75"/>
        <end position="183"/>
    </location>
</feature>
<keyword evidence="4" id="KW-1185">Reference proteome</keyword>
<keyword evidence="1" id="KW-1133">Transmembrane helix</keyword>
<feature type="transmembrane region" description="Helical" evidence="1">
    <location>
        <begin position="112"/>
        <end position="133"/>
    </location>
</feature>
<feature type="transmembrane region" description="Helical" evidence="1">
    <location>
        <begin position="72"/>
        <end position="92"/>
    </location>
</feature>
<feature type="transmembrane region" description="Helical" evidence="1">
    <location>
        <begin position="46"/>
        <end position="65"/>
    </location>
</feature>
<dbReference type="AlphaFoldDB" id="A0A0J8GCU3"/>
<comment type="caution">
    <text evidence="3">The sequence shown here is derived from an EMBL/GenBank/DDBJ whole genome shotgun (WGS) entry which is preliminary data.</text>
</comment>
<sequence>MKKVASIGIFPFVSVAAALYLYLYFFKGWMVFYLHHVMETIRGIDYIVIGLTALFIYLIGIQLIEWKFSKKLTIIIYVLYFACLIFLLFGKASHVQGASFQTFDFILPFLEGNLRVITLGNIILFMPIGFLFYQLRFIPALILALCLIFTVEGLQFIFSLGYFDTGDIFLNVFGIMLGYLLIQMNLVIFKHMHLVKSQ</sequence>
<evidence type="ECO:0000313" key="3">
    <source>
        <dbReference type="EMBL" id="KMT60440.1"/>
    </source>
</evidence>
<feature type="transmembrane region" description="Helical" evidence="1">
    <location>
        <begin position="140"/>
        <end position="162"/>
    </location>
</feature>
<feature type="transmembrane region" description="Helical" evidence="1">
    <location>
        <begin position="168"/>
        <end position="189"/>
    </location>
</feature>
<organism evidence="3 4">
    <name type="scientific">Listeria fleischmannii 1991</name>
    <dbReference type="NCBI Taxonomy" id="1430899"/>
    <lineage>
        <taxon>Bacteria</taxon>
        <taxon>Bacillati</taxon>
        <taxon>Bacillota</taxon>
        <taxon>Bacilli</taxon>
        <taxon>Bacillales</taxon>
        <taxon>Listeriaceae</taxon>
        <taxon>Listeria</taxon>
    </lineage>
</organism>
<keyword evidence="1" id="KW-0472">Membrane</keyword>
<dbReference type="EMBL" id="AZHO01000007">
    <property type="protein sequence ID" value="KMT60440.1"/>
    <property type="molecule type" value="Genomic_DNA"/>
</dbReference>
<protein>
    <recommendedName>
        <fullName evidence="2">VanZ-like domain-containing protein</fullName>
    </recommendedName>
</protein>
<name>A0A0J8GCU3_9LIST</name>
<dbReference type="OrthoDB" id="4822551at2"/>
<gene>
    <name evidence="3" type="ORF">X560_0568</name>
</gene>
<evidence type="ECO:0000256" key="1">
    <source>
        <dbReference type="SAM" id="Phobius"/>
    </source>
</evidence>
<reference evidence="3 4" key="1">
    <citation type="journal article" date="2015" name="Genome Biol. Evol.">
        <title>Comparative Genomics of Listeria Sensu Lato: Genus-Wide Differences in Evolutionary Dynamics and the Progressive Gain of Complex, Potentially Pathogenicity-Related Traits through Lateral Gene Transfer.</title>
        <authorList>
            <person name="Chiara M."/>
            <person name="Caruso M."/>
            <person name="D'Erchia A.M."/>
            <person name="Manzari C."/>
            <person name="Fraccalvieri R."/>
            <person name="Goffredo E."/>
            <person name="Latorre L."/>
            <person name="Miccolupo A."/>
            <person name="Padalino I."/>
            <person name="Santagada G."/>
            <person name="Chiocco D."/>
            <person name="Pesole G."/>
            <person name="Horner D.S."/>
            <person name="Parisi A."/>
        </authorList>
    </citation>
    <scope>NUCLEOTIDE SEQUENCE [LARGE SCALE GENOMIC DNA]</scope>
    <source>
        <strain evidence="3 4">1991</strain>
    </source>
</reference>
<evidence type="ECO:0000313" key="4">
    <source>
        <dbReference type="Proteomes" id="UP000052258"/>
    </source>
</evidence>
<dbReference type="RefSeq" id="WP_007475601.1">
    <property type="nucleotide sequence ID" value="NZ_KQ130610.1"/>
</dbReference>
<dbReference type="PATRIC" id="fig|1430899.3.peg.586"/>
<proteinExistence type="predicted"/>
<feature type="transmembrane region" description="Helical" evidence="1">
    <location>
        <begin position="7"/>
        <end position="26"/>
    </location>
</feature>
<dbReference type="Proteomes" id="UP000052258">
    <property type="component" value="Unassembled WGS sequence"/>
</dbReference>
<evidence type="ECO:0000259" key="2">
    <source>
        <dbReference type="Pfam" id="PF04892"/>
    </source>
</evidence>
<keyword evidence="1" id="KW-0812">Transmembrane</keyword>
<dbReference type="InterPro" id="IPR006976">
    <property type="entry name" value="VanZ-like"/>
</dbReference>
<dbReference type="Pfam" id="PF04892">
    <property type="entry name" value="VanZ"/>
    <property type="match status" value="1"/>
</dbReference>